<reference evidence="3 4" key="1">
    <citation type="submission" date="2020-02" db="EMBL/GenBank/DDBJ databases">
        <title>Draft genome sequence of Haematococcus lacustris strain NIES-144.</title>
        <authorList>
            <person name="Morimoto D."/>
            <person name="Nakagawa S."/>
            <person name="Yoshida T."/>
            <person name="Sawayama S."/>
        </authorList>
    </citation>
    <scope>NUCLEOTIDE SEQUENCE [LARGE SCALE GENOMIC DNA]</scope>
    <source>
        <strain evidence="3 4">NIES-144</strain>
    </source>
</reference>
<gene>
    <name evidence="3" type="ORF">HaLaN_12422</name>
</gene>
<keyword evidence="4" id="KW-1185">Reference proteome</keyword>
<feature type="transmembrane region" description="Helical" evidence="2">
    <location>
        <begin position="343"/>
        <end position="363"/>
    </location>
</feature>
<keyword evidence="2" id="KW-0812">Transmembrane</keyword>
<sequence>MQHQRSQWFKASPSFLGACAQGYTIQGSCSLLYSQDLSPGGAGCPGPDTQGTRLDSSAQGSDGQCSDADSQAGCGQSHESVVAPHHQTSAPDQGQLVATAISLAPGQAKEGQGDANDPDQQLAAAGAVIVPSREMSRLLGGAASTSRSAAQQHGARQHEGLETAATQPPPCSRAESVWPPAPHTLCSAQVPNKAMVMQQQTAALGRKQQQKNMIGQTKANGAAICAYRHIPACSWHGHCHCADCHVMGRCDVNTGHEPSGAFTCYLSSVCTWHGHGRRWLPRVTCGADLPSKKGWYTASLRKRLQLPRGQQENVAGLVLAVVLSALPCAMGHADWMAGRPSHYVARFLVSLVSMMPSLTWLLLASWAHAFYKSGCG</sequence>
<evidence type="ECO:0000256" key="1">
    <source>
        <dbReference type="SAM" id="MobiDB-lite"/>
    </source>
</evidence>
<evidence type="ECO:0000256" key="2">
    <source>
        <dbReference type="SAM" id="Phobius"/>
    </source>
</evidence>
<dbReference type="AlphaFoldDB" id="A0A699Z0L2"/>
<dbReference type="EMBL" id="BLLF01000941">
    <property type="protein sequence ID" value="GFH16073.1"/>
    <property type="molecule type" value="Genomic_DNA"/>
</dbReference>
<feature type="compositionally biased region" description="Polar residues" evidence="1">
    <location>
        <begin position="49"/>
        <end position="79"/>
    </location>
</feature>
<feature type="region of interest" description="Disordered" evidence="1">
    <location>
        <begin position="40"/>
        <end position="91"/>
    </location>
</feature>
<dbReference type="Proteomes" id="UP000485058">
    <property type="component" value="Unassembled WGS sequence"/>
</dbReference>
<proteinExistence type="predicted"/>
<organism evidence="3 4">
    <name type="scientific">Haematococcus lacustris</name>
    <name type="common">Green alga</name>
    <name type="synonym">Haematococcus pluvialis</name>
    <dbReference type="NCBI Taxonomy" id="44745"/>
    <lineage>
        <taxon>Eukaryota</taxon>
        <taxon>Viridiplantae</taxon>
        <taxon>Chlorophyta</taxon>
        <taxon>core chlorophytes</taxon>
        <taxon>Chlorophyceae</taxon>
        <taxon>CS clade</taxon>
        <taxon>Chlamydomonadales</taxon>
        <taxon>Haematococcaceae</taxon>
        <taxon>Haematococcus</taxon>
    </lineage>
</organism>
<feature type="transmembrane region" description="Helical" evidence="2">
    <location>
        <begin position="314"/>
        <end position="337"/>
    </location>
</feature>
<feature type="region of interest" description="Disordered" evidence="1">
    <location>
        <begin position="138"/>
        <end position="178"/>
    </location>
</feature>
<keyword evidence="2" id="KW-1133">Transmembrane helix</keyword>
<evidence type="ECO:0000313" key="4">
    <source>
        <dbReference type="Proteomes" id="UP000485058"/>
    </source>
</evidence>
<protein>
    <submittedName>
        <fullName evidence="3">Uncharacterized protein</fullName>
    </submittedName>
</protein>
<comment type="caution">
    <text evidence="3">The sequence shown here is derived from an EMBL/GenBank/DDBJ whole genome shotgun (WGS) entry which is preliminary data.</text>
</comment>
<evidence type="ECO:0000313" key="3">
    <source>
        <dbReference type="EMBL" id="GFH16073.1"/>
    </source>
</evidence>
<name>A0A699Z0L2_HAELA</name>
<accession>A0A699Z0L2</accession>
<keyword evidence="2" id="KW-0472">Membrane</keyword>